<reference evidence="2 3" key="1">
    <citation type="submission" date="2017-02" db="EMBL/GenBank/DDBJ databases">
        <title>Whole genome shotgun sequence of Pantoea agglomerans strain AS1 isolated from a cycad, Zamia floridana in Central Florida, USA.</title>
        <authorList>
            <person name="Lata P."/>
            <person name="Govindarajan S."/>
            <person name="Qi F."/>
            <person name="Li J.-L."/>
            <person name="Maurya S.K."/>
            <person name="Sahoo M.K."/>
        </authorList>
    </citation>
    <scope>NUCLEOTIDE SEQUENCE [LARGE SCALE GENOMIC DNA]</scope>
    <source>
        <strain evidence="2 3">AS1</strain>
    </source>
</reference>
<protein>
    <recommendedName>
        <fullName evidence="4">Plasmid stabilization protein</fullName>
    </recommendedName>
</protein>
<sequence>MTERYTKEARSQIRSIRAYPHRRWGQEVADLYAQSLRVTMTEILDRKPSPGLNRSNDLGDGILSFPCESHVIYYRETDYGIVLPGVLHPSQDAMRHLPHSR</sequence>
<proteinExistence type="predicted"/>
<dbReference type="InterPro" id="IPR035093">
    <property type="entry name" value="RelE/ParE_toxin_dom_sf"/>
</dbReference>
<dbReference type="RefSeq" id="WP_081139518.1">
    <property type="nucleotide sequence ID" value="NZ_MWUE01000017.1"/>
</dbReference>
<dbReference type="OrthoDB" id="516834at2"/>
<evidence type="ECO:0000256" key="1">
    <source>
        <dbReference type="ARBA" id="ARBA00022649"/>
    </source>
</evidence>
<dbReference type="InterPro" id="IPR007712">
    <property type="entry name" value="RelE/ParE_toxin"/>
</dbReference>
<accession>A0A1V9DHL2</accession>
<gene>
    <name evidence="2" type="ORF">B2J69_11990</name>
</gene>
<dbReference type="AlphaFoldDB" id="A0A1V9DHL2"/>
<evidence type="ECO:0000313" key="3">
    <source>
        <dbReference type="Proteomes" id="UP000192769"/>
    </source>
</evidence>
<dbReference type="Pfam" id="PF05016">
    <property type="entry name" value="ParE_toxin"/>
    <property type="match status" value="1"/>
</dbReference>
<organism evidence="2 3">
    <name type="scientific">Pantoea latae</name>
    <dbReference type="NCBI Taxonomy" id="1964541"/>
    <lineage>
        <taxon>Bacteria</taxon>
        <taxon>Pseudomonadati</taxon>
        <taxon>Pseudomonadota</taxon>
        <taxon>Gammaproteobacteria</taxon>
        <taxon>Enterobacterales</taxon>
        <taxon>Erwiniaceae</taxon>
        <taxon>Pantoea</taxon>
    </lineage>
</organism>
<evidence type="ECO:0000313" key="2">
    <source>
        <dbReference type="EMBL" id="OQP33265.1"/>
    </source>
</evidence>
<dbReference type="Gene3D" id="3.30.2310.20">
    <property type="entry name" value="RelE-like"/>
    <property type="match status" value="1"/>
</dbReference>
<keyword evidence="3" id="KW-1185">Reference proteome</keyword>
<name>A0A1V9DHL2_9GAMM</name>
<comment type="caution">
    <text evidence="2">The sequence shown here is derived from an EMBL/GenBank/DDBJ whole genome shotgun (WGS) entry which is preliminary data.</text>
</comment>
<evidence type="ECO:0008006" key="4">
    <source>
        <dbReference type="Google" id="ProtNLM"/>
    </source>
</evidence>
<keyword evidence="1" id="KW-1277">Toxin-antitoxin system</keyword>
<dbReference type="EMBL" id="MWUE01000017">
    <property type="protein sequence ID" value="OQP33265.1"/>
    <property type="molecule type" value="Genomic_DNA"/>
</dbReference>
<dbReference type="Proteomes" id="UP000192769">
    <property type="component" value="Unassembled WGS sequence"/>
</dbReference>